<dbReference type="PROSITE" id="PS51831">
    <property type="entry name" value="HD"/>
    <property type="match status" value="1"/>
</dbReference>
<evidence type="ECO:0000259" key="6">
    <source>
        <dbReference type="PROSITE" id="PS51831"/>
    </source>
</evidence>
<dbReference type="CDD" id="cd00077">
    <property type="entry name" value="HDc"/>
    <property type="match status" value="1"/>
</dbReference>
<evidence type="ECO:0000256" key="2">
    <source>
        <dbReference type="ARBA" id="ARBA00022475"/>
    </source>
</evidence>
<dbReference type="InterPro" id="IPR003660">
    <property type="entry name" value="HAMP_dom"/>
</dbReference>
<feature type="domain" description="HD-GYP" evidence="7">
    <location>
        <begin position="316"/>
        <end position="509"/>
    </location>
</feature>
<dbReference type="Proteomes" id="UP000678228">
    <property type="component" value="Unassembled WGS sequence"/>
</dbReference>
<dbReference type="SMART" id="SM00471">
    <property type="entry name" value="HDc"/>
    <property type="match status" value="1"/>
</dbReference>
<feature type="transmembrane region" description="Helical" evidence="4">
    <location>
        <begin position="143"/>
        <end position="166"/>
    </location>
</feature>
<dbReference type="PROSITE" id="PS51832">
    <property type="entry name" value="HD_GYP"/>
    <property type="match status" value="1"/>
</dbReference>
<dbReference type="InterPro" id="IPR037522">
    <property type="entry name" value="HD_GYP_dom"/>
</dbReference>
<keyword evidence="2" id="KW-1003">Cell membrane</keyword>
<evidence type="ECO:0000259" key="5">
    <source>
        <dbReference type="PROSITE" id="PS50885"/>
    </source>
</evidence>
<accession>A0A941ARZ1</accession>
<evidence type="ECO:0000259" key="7">
    <source>
        <dbReference type="PROSITE" id="PS51832"/>
    </source>
</evidence>
<dbReference type="InterPro" id="IPR003607">
    <property type="entry name" value="HD/PDEase_dom"/>
</dbReference>
<gene>
    <name evidence="8" type="ORF">J7W16_20975</name>
</gene>
<evidence type="ECO:0000256" key="4">
    <source>
        <dbReference type="SAM" id="Phobius"/>
    </source>
</evidence>
<evidence type="ECO:0000256" key="3">
    <source>
        <dbReference type="ARBA" id="ARBA00023136"/>
    </source>
</evidence>
<dbReference type="SUPFAM" id="SSF109604">
    <property type="entry name" value="HD-domain/PDEase-like"/>
    <property type="match status" value="1"/>
</dbReference>
<evidence type="ECO:0000313" key="8">
    <source>
        <dbReference type="EMBL" id="MBP3953563.1"/>
    </source>
</evidence>
<dbReference type="PROSITE" id="PS50885">
    <property type="entry name" value="HAMP"/>
    <property type="match status" value="1"/>
</dbReference>
<dbReference type="GO" id="GO:0005886">
    <property type="term" value="C:plasma membrane"/>
    <property type="evidence" value="ECO:0007669"/>
    <property type="project" value="UniProtKB-SubCell"/>
</dbReference>
<dbReference type="Pfam" id="PF13487">
    <property type="entry name" value="HD_5"/>
    <property type="match status" value="1"/>
</dbReference>
<name>A0A941ARZ1_9BACI</name>
<dbReference type="Gene3D" id="1.10.3210.10">
    <property type="entry name" value="Hypothetical protein af1432"/>
    <property type="match status" value="1"/>
</dbReference>
<dbReference type="Pfam" id="PF00672">
    <property type="entry name" value="HAMP"/>
    <property type="match status" value="1"/>
</dbReference>
<feature type="domain" description="HAMP" evidence="5">
    <location>
        <begin position="263"/>
        <end position="314"/>
    </location>
</feature>
<keyword evidence="9" id="KW-1185">Reference proteome</keyword>
<dbReference type="CDD" id="cd06225">
    <property type="entry name" value="HAMP"/>
    <property type="match status" value="1"/>
</dbReference>
<feature type="transmembrane region" description="Helical" evidence="4">
    <location>
        <begin position="118"/>
        <end position="137"/>
    </location>
</feature>
<feature type="transmembrane region" description="Helical" evidence="4">
    <location>
        <begin position="52"/>
        <end position="73"/>
    </location>
</feature>
<protein>
    <submittedName>
        <fullName evidence="8">HD domain-containing protein</fullName>
    </submittedName>
</protein>
<dbReference type="AlphaFoldDB" id="A0A941ARZ1"/>
<proteinExistence type="predicted"/>
<feature type="transmembrane region" description="Helical" evidence="4">
    <location>
        <begin position="21"/>
        <end position="40"/>
    </location>
</feature>
<organism evidence="8 9">
    <name type="scientific">Halalkalibacter suaedae</name>
    <dbReference type="NCBI Taxonomy" id="2822140"/>
    <lineage>
        <taxon>Bacteria</taxon>
        <taxon>Bacillati</taxon>
        <taxon>Bacillota</taxon>
        <taxon>Bacilli</taxon>
        <taxon>Bacillales</taxon>
        <taxon>Bacillaceae</taxon>
        <taxon>Halalkalibacter</taxon>
    </lineage>
</organism>
<dbReference type="GO" id="GO:0007165">
    <property type="term" value="P:signal transduction"/>
    <property type="evidence" value="ECO:0007669"/>
    <property type="project" value="InterPro"/>
</dbReference>
<reference evidence="8" key="1">
    <citation type="submission" date="2021-03" db="EMBL/GenBank/DDBJ databases">
        <title>Bacillus suaedae sp. nov., isolated from Suaeda aralocaspica.</title>
        <authorList>
            <person name="Lei R.F.R."/>
        </authorList>
    </citation>
    <scope>NUCLEOTIDE SEQUENCE</scope>
    <source>
        <strain evidence="8">YZJH907-2</strain>
    </source>
</reference>
<keyword evidence="3 4" id="KW-0472">Membrane</keyword>
<evidence type="ECO:0000313" key="9">
    <source>
        <dbReference type="Proteomes" id="UP000678228"/>
    </source>
</evidence>
<comment type="subcellular location">
    <subcellularLocation>
        <location evidence="1">Cell membrane</location>
    </subcellularLocation>
</comment>
<sequence length="509" mass="58092">MFGVNPILNKQLFIDFKRGMITNYIIGSLLAVFGVGSVLMFNTLELTYYEGITLFVILLLSLFIMIIFELIIFRQHIKPIQAVFDEDELPRLENVKRAFVQTATFPVLTFKRIMGPHLFGLSVPATIGTIIAIRLDYLHFPTFYIVYAWFGAILIAIMHALIEFFLSQKTIQPILMTLIKSAEKNDHYELKIADRYLVKIKRKILYSSLFLAIYPLFLFSIATQIQLAQLAQDLLLSQFWHWAGIILVAVASFAIYGSILLFRDIKRPMEELEKGFSNVQEGNYQKVDNSYTDEFTKLITGFNHMVSAIEKRDEINKQLLESFFTAFATTLDARDPYTAGHSLRVASYAVKLGKEIGLDPKIIVQLKKSALLHDIGKIGVPDHVLLKDGKLTNEEFELIKRHPTIGEMILNQIQPNEEIAPLIPGVKHHHERYDGNGYPNGLKGEDIPMFGRILAVADAFDAMTSDRPYRKGMPFEKALSILENGKGTQWDPYYVQVFIKIIHHNQDVL</sequence>
<comment type="caution">
    <text evidence="8">The sequence shown here is derived from an EMBL/GenBank/DDBJ whole genome shotgun (WGS) entry which is preliminary data.</text>
</comment>
<dbReference type="InterPro" id="IPR006674">
    <property type="entry name" value="HD_domain"/>
</dbReference>
<evidence type="ECO:0000256" key="1">
    <source>
        <dbReference type="ARBA" id="ARBA00004236"/>
    </source>
</evidence>
<feature type="transmembrane region" description="Helical" evidence="4">
    <location>
        <begin position="204"/>
        <end position="227"/>
    </location>
</feature>
<dbReference type="PANTHER" id="PTHR43155">
    <property type="entry name" value="CYCLIC DI-GMP PHOSPHODIESTERASE PA4108-RELATED"/>
    <property type="match status" value="1"/>
</dbReference>
<feature type="domain" description="HD" evidence="6">
    <location>
        <begin position="338"/>
        <end position="463"/>
    </location>
</feature>
<keyword evidence="4" id="KW-0812">Transmembrane</keyword>
<dbReference type="SMART" id="SM00304">
    <property type="entry name" value="HAMP"/>
    <property type="match status" value="1"/>
</dbReference>
<feature type="transmembrane region" description="Helical" evidence="4">
    <location>
        <begin position="239"/>
        <end position="262"/>
    </location>
</feature>
<keyword evidence="4" id="KW-1133">Transmembrane helix</keyword>
<dbReference type="EMBL" id="JAGKSQ010000016">
    <property type="protein sequence ID" value="MBP3953563.1"/>
    <property type="molecule type" value="Genomic_DNA"/>
</dbReference>
<dbReference type="Gene3D" id="6.10.340.10">
    <property type="match status" value="1"/>
</dbReference>